<dbReference type="KEGG" id="cbr:CBG_07747"/>
<reference evidence="1 2" key="2">
    <citation type="journal article" date="2011" name="PLoS Genet.">
        <title>Caenorhabditis briggsae recombinant inbred line genotypes reveal inter-strain incompatibility and the evolution of recombination.</title>
        <authorList>
            <person name="Ross J.A."/>
            <person name="Koboldt D.C."/>
            <person name="Staisch J.E."/>
            <person name="Chamberlin H.M."/>
            <person name="Gupta B.P."/>
            <person name="Miller R.D."/>
            <person name="Baird S.E."/>
            <person name="Haag E.S."/>
        </authorList>
    </citation>
    <scope>NUCLEOTIDE SEQUENCE [LARGE SCALE GENOMIC DNA]</scope>
    <source>
        <strain evidence="1 2">AF16</strain>
    </source>
</reference>
<reference evidence="1 2" key="1">
    <citation type="journal article" date="2003" name="PLoS Biol.">
        <title>The genome sequence of Caenorhabditis briggsae: a platform for comparative genomics.</title>
        <authorList>
            <person name="Stein L.D."/>
            <person name="Bao Z."/>
            <person name="Blasiar D."/>
            <person name="Blumenthal T."/>
            <person name="Brent M.R."/>
            <person name="Chen N."/>
            <person name="Chinwalla A."/>
            <person name="Clarke L."/>
            <person name="Clee C."/>
            <person name="Coghlan A."/>
            <person name="Coulson A."/>
            <person name="D'Eustachio P."/>
            <person name="Fitch D.H."/>
            <person name="Fulton L.A."/>
            <person name="Fulton R.E."/>
            <person name="Griffiths-Jones S."/>
            <person name="Harris T.W."/>
            <person name="Hillier L.W."/>
            <person name="Kamath R."/>
            <person name="Kuwabara P.E."/>
            <person name="Mardis E.R."/>
            <person name="Marra M.A."/>
            <person name="Miner T.L."/>
            <person name="Minx P."/>
            <person name="Mullikin J.C."/>
            <person name="Plumb R.W."/>
            <person name="Rogers J."/>
            <person name="Schein J.E."/>
            <person name="Sohrmann M."/>
            <person name="Spieth J."/>
            <person name="Stajich J.E."/>
            <person name="Wei C."/>
            <person name="Willey D."/>
            <person name="Wilson R.K."/>
            <person name="Durbin R."/>
            <person name="Waterston R.H."/>
        </authorList>
    </citation>
    <scope>NUCLEOTIDE SEQUENCE [LARGE SCALE GENOMIC DNA]</scope>
    <source>
        <strain evidence="1 2">AF16</strain>
    </source>
</reference>
<dbReference type="InParanoid" id="A8X461"/>
<organism evidence="1 2">
    <name type="scientific">Caenorhabditis briggsae</name>
    <dbReference type="NCBI Taxonomy" id="6238"/>
    <lineage>
        <taxon>Eukaryota</taxon>
        <taxon>Metazoa</taxon>
        <taxon>Ecdysozoa</taxon>
        <taxon>Nematoda</taxon>
        <taxon>Chromadorea</taxon>
        <taxon>Rhabditida</taxon>
        <taxon>Rhabditina</taxon>
        <taxon>Rhabditomorpha</taxon>
        <taxon>Rhabditoidea</taxon>
        <taxon>Rhabditidae</taxon>
        <taxon>Peloderinae</taxon>
        <taxon>Caenorhabditis</taxon>
    </lineage>
</organism>
<evidence type="ECO:0000313" key="1">
    <source>
        <dbReference type="EMBL" id="CAP27421.2"/>
    </source>
</evidence>
<dbReference type="AlphaFoldDB" id="A8X461"/>
<dbReference type="CTD" id="8587967"/>
<accession>A8X461</accession>
<evidence type="ECO:0000313" key="3">
    <source>
        <dbReference type="WormBase" id="CBG07747"/>
    </source>
</evidence>
<evidence type="ECO:0000313" key="2">
    <source>
        <dbReference type="Proteomes" id="UP000008549"/>
    </source>
</evidence>
<dbReference type="RefSeq" id="XP_045093446.1">
    <property type="nucleotide sequence ID" value="XM_045240451.1"/>
</dbReference>
<protein>
    <submittedName>
        <fullName evidence="1">Protein CBG07747</fullName>
    </submittedName>
</protein>
<sequence>MKYVLQNFSYCSNLKYDQIKKKILQRQHEFMAVQRETVVSRLCRDDTVPVKNELGEDFCHNCATYEEHRRNNCLKMTRMEALEALLPKMRYDWLSIRYQLINVIFDQRKEEGEKEYALYKDGQPSQLMLGFIKLASPFLPDKSEENLAHLLKSSIELEAKQNRAFDLEVAEEKLEEFVRKMKADINASERSNPSGRIIRFHSTFKKKPAKTRYSNQNDMLSVTRAYLNKTALKANLEATEALEKGLENLAAASEFFEQLKSEMRCGSYRRATIRMNMQVSTRVMDDAPDCELDIKLSTTSWKKKLNMTMATSDKLLFELQHAQRILREDQANKLEENNK</sequence>
<dbReference type="WormBase" id="CBG07747">
    <property type="protein sequence ID" value="CBP46354"/>
    <property type="gene ID" value="WBGene00029699"/>
</dbReference>
<dbReference type="Proteomes" id="UP000008549">
    <property type="component" value="Unassembled WGS sequence"/>
</dbReference>
<dbReference type="GeneID" id="8587967"/>
<keyword evidence="2" id="KW-1185">Reference proteome</keyword>
<proteinExistence type="predicted"/>
<dbReference type="EMBL" id="HE601041">
    <property type="protein sequence ID" value="CAP27421.2"/>
    <property type="molecule type" value="Genomic_DNA"/>
</dbReference>
<gene>
    <name evidence="1 3" type="ORF">CBG07747</name>
    <name evidence="1" type="ORF">CBG_07747</name>
</gene>
<dbReference type="HOGENOM" id="CLU_819486_0_0_1"/>
<name>A8X461_CAEBR</name>